<protein>
    <submittedName>
        <fullName evidence="3">Uncharacterized protein</fullName>
    </submittedName>
</protein>
<evidence type="ECO:0000313" key="4">
    <source>
        <dbReference type="Proteomes" id="UP000219111"/>
    </source>
</evidence>
<keyword evidence="1" id="KW-0812">Transmembrane</keyword>
<keyword evidence="1" id="KW-0472">Membrane</keyword>
<feature type="chain" id="PRO_5013035524" evidence="2">
    <location>
        <begin position="24"/>
        <end position="65"/>
    </location>
</feature>
<keyword evidence="2" id="KW-0732">Signal</keyword>
<accession>A0A285RJ79</accession>
<gene>
    <name evidence="3" type="ORF">SAMN05877831_1012</name>
</gene>
<dbReference type="Proteomes" id="UP000219111">
    <property type="component" value="Unassembled WGS sequence"/>
</dbReference>
<dbReference type="EMBL" id="OBMT01000001">
    <property type="protein sequence ID" value="SOB92407.1"/>
    <property type="molecule type" value="Genomic_DNA"/>
</dbReference>
<keyword evidence="4" id="KW-1185">Reference proteome</keyword>
<reference evidence="4" key="1">
    <citation type="submission" date="2017-08" db="EMBL/GenBank/DDBJ databases">
        <authorList>
            <person name="Varghese N."/>
            <person name="Submissions S."/>
        </authorList>
    </citation>
    <scope>NUCLEOTIDE SEQUENCE [LARGE SCALE GENOMIC DNA]</scope>
    <source>
        <strain evidence="4">JA276</strain>
    </source>
</reference>
<feature type="transmembrane region" description="Helical" evidence="1">
    <location>
        <begin position="39"/>
        <end position="61"/>
    </location>
</feature>
<feature type="signal peptide" evidence="2">
    <location>
        <begin position="1"/>
        <end position="23"/>
    </location>
</feature>
<evidence type="ECO:0000256" key="1">
    <source>
        <dbReference type="SAM" id="Phobius"/>
    </source>
</evidence>
<evidence type="ECO:0000313" key="3">
    <source>
        <dbReference type="EMBL" id="SOB92407.1"/>
    </source>
</evidence>
<evidence type="ECO:0000256" key="2">
    <source>
        <dbReference type="SAM" id="SignalP"/>
    </source>
</evidence>
<organism evidence="3 4">
    <name type="scientific">Rhodobacter maris</name>
    <dbReference type="NCBI Taxonomy" id="446682"/>
    <lineage>
        <taxon>Bacteria</taxon>
        <taxon>Pseudomonadati</taxon>
        <taxon>Pseudomonadota</taxon>
        <taxon>Alphaproteobacteria</taxon>
        <taxon>Rhodobacterales</taxon>
        <taxon>Rhodobacter group</taxon>
        <taxon>Rhodobacter</taxon>
    </lineage>
</organism>
<dbReference type="RefSeq" id="WP_097068070.1">
    <property type="nucleotide sequence ID" value="NZ_OBMT01000001.1"/>
</dbReference>
<keyword evidence="1" id="KW-1133">Transmembrane helix</keyword>
<sequence length="65" mass="6388">MNTILLALGLLTLAAATAGFHQAIVTAKAADIAEDPDHGAQLGILIHGSAGLLAAGVALMLQGLT</sequence>
<dbReference type="AlphaFoldDB" id="A0A285RJ79"/>
<name>A0A285RJ79_9RHOB</name>
<proteinExistence type="predicted"/>